<dbReference type="Proteomes" id="UP000019754">
    <property type="component" value="Unassembled WGS sequence"/>
</dbReference>
<gene>
    <name evidence="11" type="ORF">D641_0113355</name>
</gene>
<dbReference type="InterPro" id="IPR027469">
    <property type="entry name" value="Cation_efflux_TMD_sf"/>
</dbReference>
<dbReference type="InterPro" id="IPR027470">
    <property type="entry name" value="Cation_efflux_CTD"/>
</dbReference>
<feature type="transmembrane region" description="Helical" evidence="8">
    <location>
        <begin position="160"/>
        <end position="181"/>
    </location>
</feature>
<keyword evidence="6 8" id="KW-0472">Membrane</keyword>
<dbReference type="RefSeq" id="WP_017824005.1">
    <property type="nucleotide sequence ID" value="NZ_AORC01000019.1"/>
</dbReference>
<feature type="transmembrane region" description="Helical" evidence="8">
    <location>
        <begin position="260"/>
        <end position="277"/>
    </location>
</feature>
<feature type="domain" description="Cation efflux protein transmembrane" evidence="9">
    <location>
        <begin position="93"/>
        <end position="285"/>
    </location>
</feature>
<evidence type="ECO:0000259" key="10">
    <source>
        <dbReference type="Pfam" id="PF16916"/>
    </source>
</evidence>
<dbReference type="PANTHER" id="PTHR43840:SF15">
    <property type="entry name" value="MITOCHONDRIAL METAL TRANSPORTER 1-RELATED"/>
    <property type="match status" value="1"/>
</dbReference>
<dbReference type="STRING" id="1249481.D641_0113355"/>
<dbReference type="GO" id="GO:0015341">
    <property type="term" value="F:zinc efflux antiporter activity"/>
    <property type="evidence" value="ECO:0007669"/>
    <property type="project" value="TreeGrafter"/>
</dbReference>
<feature type="transmembrane region" description="Helical" evidence="8">
    <location>
        <begin position="92"/>
        <end position="112"/>
    </location>
</feature>
<name>A0A022KQ60_9MICO</name>
<comment type="similarity">
    <text evidence="2">Belongs to the cation diffusion facilitator (CDF) transporter (TC 2.A.4) family.</text>
</comment>
<reference evidence="11 12" key="1">
    <citation type="journal article" date="2013" name="Genome Announc.">
        <title>Draft genome sequence of an Actinobacterium, Brachybacterium muris strain UCD-AY4.</title>
        <authorList>
            <person name="Lo J.R."/>
            <person name="Lang J.M."/>
            <person name="Darling A.E."/>
            <person name="Eisen J.A."/>
            <person name="Coil D.A."/>
        </authorList>
    </citation>
    <scope>NUCLEOTIDE SEQUENCE [LARGE SCALE GENOMIC DNA]</scope>
    <source>
        <strain evidence="11 12">UCD-AY4</strain>
    </source>
</reference>
<evidence type="ECO:0000256" key="8">
    <source>
        <dbReference type="SAM" id="Phobius"/>
    </source>
</evidence>
<dbReference type="InterPro" id="IPR058533">
    <property type="entry name" value="Cation_efflux_TM"/>
</dbReference>
<evidence type="ECO:0000259" key="9">
    <source>
        <dbReference type="Pfam" id="PF01545"/>
    </source>
</evidence>
<comment type="caution">
    <text evidence="11">The sequence shown here is derived from an EMBL/GenBank/DDBJ whole genome shotgun (WGS) entry which is preliminary data.</text>
</comment>
<dbReference type="HOGENOM" id="CLU_013430_3_1_11"/>
<evidence type="ECO:0000256" key="6">
    <source>
        <dbReference type="ARBA" id="ARBA00023136"/>
    </source>
</evidence>
<keyword evidence="12" id="KW-1185">Reference proteome</keyword>
<accession>A0A022KQ60</accession>
<dbReference type="GO" id="GO:0005886">
    <property type="term" value="C:plasma membrane"/>
    <property type="evidence" value="ECO:0007669"/>
    <property type="project" value="TreeGrafter"/>
</dbReference>
<dbReference type="InterPro" id="IPR036837">
    <property type="entry name" value="Cation_efflux_CTD_sf"/>
</dbReference>
<evidence type="ECO:0000256" key="2">
    <source>
        <dbReference type="ARBA" id="ARBA00008114"/>
    </source>
</evidence>
<sequence>MGHGDDHEHGRGHREPYDHGHPHEQSHGHDHSHEHDHSHGHDHGHPHDHDHDHLHGSGFWAQVKHAIVPHSHDHVEKAQSADEARADGIRTAWIGLVGMLAIAAAQILIVWISGSVGLLADTVHSISHAVTTIPLIIAFRLGARAATSRLPYGYHRFEDIVGIFISLVVFGVALLIGWEAIDGLRNPEPLQNLGWAFAAGLVGFIGNEVIAEYRIRGGKRIGSAALIAEGQHARADGFTSLAVVLGIVGAWLGYPQADSVVGLIIALMIFGIMLASLRTTVMRLMDGVEPGLLDSVTETVLATEGVCSAIVRARWSGHRMFAEAHIGVDPDLTVAQADQVSAAARDAIETRLGNVERTVVELVPAR</sequence>
<dbReference type="EMBL" id="AORC01000019">
    <property type="protein sequence ID" value="EYT48040.1"/>
    <property type="molecule type" value="Genomic_DNA"/>
</dbReference>
<protein>
    <submittedName>
        <fullName evidence="11">Cation transporter</fullName>
    </submittedName>
</protein>
<evidence type="ECO:0000256" key="3">
    <source>
        <dbReference type="ARBA" id="ARBA00022448"/>
    </source>
</evidence>
<dbReference type="SUPFAM" id="SSF161111">
    <property type="entry name" value="Cation efflux protein transmembrane domain-like"/>
    <property type="match status" value="1"/>
</dbReference>
<dbReference type="InterPro" id="IPR050291">
    <property type="entry name" value="CDF_Transporter"/>
</dbReference>
<keyword evidence="3" id="KW-0813">Transport</keyword>
<evidence type="ECO:0000256" key="5">
    <source>
        <dbReference type="ARBA" id="ARBA00022989"/>
    </source>
</evidence>
<keyword evidence="4 8" id="KW-0812">Transmembrane</keyword>
<evidence type="ECO:0000256" key="1">
    <source>
        <dbReference type="ARBA" id="ARBA00004141"/>
    </source>
</evidence>
<evidence type="ECO:0000256" key="7">
    <source>
        <dbReference type="SAM" id="MobiDB-lite"/>
    </source>
</evidence>
<dbReference type="FunFam" id="1.20.1510.10:FF:000006">
    <property type="entry name" value="Divalent cation efflux transporter"/>
    <property type="match status" value="1"/>
</dbReference>
<dbReference type="SUPFAM" id="SSF160240">
    <property type="entry name" value="Cation efflux protein cytoplasmic domain-like"/>
    <property type="match status" value="1"/>
</dbReference>
<feature type="transmembrane region" description="Helical" evidence="8">
    <location>
        <begin position="118"/>
        <end position="139"/>
    </location>
</feature>
<evidence type="ECO:0000256" key="4">
    <source>
        <dbReference type="ARBA" id="ARBA00022692"/>
    </source>
</evidence>
<feature type="domain" description="Cation efflux protein cytoplasmic" evidence="10">
    <location>
        <begin position="293"/>
        <end position="360"/>
    </location>
</feature>
<feature type="transmembrane region" description="Helical" evidence="8">
    <location>
        <begin position="235"/>
        <end position="254"/>
    </location>
</feature>
<feature type="transmembrane region" description="Helical" evidence="8">
    <location>
        <begin position="193"/>
        <end position="215"/>
    </location>
</feature>
<dbReference type="Gene3D" id="3.30.70.1350">
    <property type="entry name" value="Cation efflux protein, cytoplasmic domain"/>
    <property type="match status" value="1"/>
</dbReference>
<dbReference type="Pfam" id="PF16916">
    <property type="entry name" value="ZT_dimer"/>
    <property type="match status" value="1"/>
</dbReference>
<dbReference type="GO" id="GO:0015086">
    <property type="term" value="F:cadmium ion transmembrane transporter activity"/>
    <property type="evidence" value="ECO:0007669"/>
    <property type="project" value="TreeGrafter"/>
</dbReference>
<evidence type="ECO:0000313" key="11">
    <source>
        <dbReference type="EMBL" id="EYT48040.1"/>
    </source>
</evidence>
<dbReference type="GO" id="GO:0015093">
    <property type="term" value="F:ferrous iron transmembrane transporter activity"/>
    <property type="evidence" value="ECO:0007669"/>
    <property type="project" value="TreeGrafter"/>
</dbReference>
<organism evidence="11 12">
    <name type="scientific">Brachybacterium muris UCD-AY4</name>
    <dbReference type="NCBI Taxonomy" id="1249481"/>
    <lineage>
        <taxon>Bacteria</taxon>
        <taxon>Bacillati</taxon>
        <taxon>Actinomycetota</taxon>
        <taxon>Actinomycetes</taxon>
        <taxon>Micrococcales</taxon>
        <taxon>Dermabacteraceae</taxon>
        <taxon>Brachybacterium</taxon>
    </lineage>
</organism>
<dbReference type="OrthoDB" id="9813655at2"/>
<dbReference type="AlphaFoldDB" id="A0A022KQ60"/>
<feature type="region of interest" description="Disordered" evidence="7">
    <location>
        <begin position="1"/>
        <end position="55"/>
    </location>
</feature>
<dbReference type="GO" id="GO:0006882">
    <property type="term" value="P:intracellular zinc ion homeostasis"/>
    <property type="evidence" value="ECO:0007669"/>
    <property type="project" value="TreeGrafter"/>
</dbReference>
<comment type="subcellular location">
    <subcellularLocation>
        <location evidence="1">Membrane</location>
        <topology evidence="1">Multi-pass membrane protein</topology>
    </subcellularLocation>
</comment>
<dbReference type="Gene3D" id="1.20.1510.10">
    <property type="entry name" value="Cation efflux protein transmembrane domain"/>
    <property type="match status" value="1"/>
</dbReference>
<proteinExistence type="inferred from homology"/>
<dbReference type="PANTHER" id="PTHR43840">
    <property type="entry name" value="MITOCHONDRIAL METAL TRANSPORTER 1-RELATED"/>
    <property type="match status" value="1"/>
</dbReference>
<keyword evidence="5 8" id="KW-1133">Transmembrane helix</keyword>
<dbReference type="InterPro" id="IPR002524">
    <property type="entry name" value="Cation_efflux"/>
</dbReference>
<dbReference type="Pfam" id="PF01545">
    <property type="entry name" value="Cation_efflux"/>
    <property type="match status" value="1"/>
</dbReference>
<dbReference type="NCBIfam" id="TIGR01297">
    <property type="entry name" value="CDF"/>
    <property type="match status" value="1"/>
</dbReference>
<evidence type="ECO:0000313" key="12">
    <source>
        <dbReference type="Proteomes" id="UP000019754"/>
    </source>
</evidence>